<comment type="caution">
    <text evidence="2">The sequence shown here is derived from an EMBL/GenBank/DDBJ whole genome shotgun (WGS) entry which is preliminary data.</text>
</comment>
<keyword evidence="3" id="KW-1185">Reference proteome</keyword>
<reference evidence="3" key="1">
    <citation type="journal article" date="2019" name="Int. J. Syst. Evol. Microbiol.">
        <title>The Global Catalogue of Microorganisms (GCM) 10K type strain sequencing project: providing services to taxonomists for standard genome sequencing and annotation.</title>
        <authorList>
            <consortium name="The Broad Institute Genomics Platform"/>
            <consortium name="The Broad Institute Genome Sequencing Center for Infectious Disease"/>
            <person name="Wu L."/>
            <person name="Ma J."/>
        </authorList>
    </citation>
    <scope>NUCLEOTIDE SEQUENCE [LARGE SCALE GENOMIC DNA]</scope>
    <source>
        <strain evidence="3">JCM 17458</strain>
    </source>
</reference>
<keyword evidence="1" id="KW-0812">Transmembrane</keyword>
<dbReference type="Pfam" id="PF10739">
    <property type="entry name" value="DUF2550"/>
    <property type="match status" value="1"/>
</dbReference>
<dbReference type="RefSeq" id="WP_236864144.1">
    <property type="nucleotide sequence ID" value="NZ_BAABAZ010000005.1"/>
</dbReference>
<keyword evidence="1" id="KW-0472">Membrane</keyword>
<dbReference type="Proteomes" id="UP001501586">
    <property type="component" value="Unassembled WGS sequence"/>
</dbReference>
<name>A0ABP8EJB6_9MICO</name>
<evidence type="ECO:0000313" key="3">
    <source>
        <dbReference type="Proteomes" id="UP001501586"/>
    </source>
</evidence>
<protein>
    <submittedName>
        <fullName evidence="2">DUF2550 domain-containing protein</fullName>
    </submittedName>
</protein>
<proteinExistence type="predicted"/>
<gene>
    <name evidence="2" type="ORF">GCM10022261_15530</name>
</gene>
<evidence type="ECO:0000256" key="1">
    <source>
        <dbReference type="SAM" id="Phobius"/>
    </source>
</evidence>
<keyword evidence="1" id="KW-1133">Transmembrane helix</keyword>
<organism evidence="2 3">
    <name type="scientific">Brevibacterium daeguense</name>
    <dbReference type="NCBI Taxonomy" id="909936"/>
    <lineage>
        <taxon>Bacteria</taxon>
        <taxon>Bacillati</taxon>
        <taxon>Actinomycetota</taxon>
        <taxon>Actinomycetes</taxon>
        <taxon>Micrococcales</taxon>
        <taxon>Brevibacteriaceae</taxon>
        <taxon>Brevibacterium</taxon>
    </lineage>
</organism>
<sequence>MNPSTLLIILLSLVGLAVIIVVLFTVRRRSISRLSGAFDCSTRVGDESRRPRWRLGVAVFTVTALEWYPLFSLGRRPAYALPRSDVEIAARHDPDDSEQYAVLPQAQIITCRYDFHRAEGKTILLALDAEALAAFSSWLESAPPGYNLTMGRFT</sequence>
<accession>A0ABP8EJB6</accession>
<evidence type="ECO:0000313" key="2">
    <source>
        <dbReference type="EMBL" id="GAA4284022.1"/>
    </source>
</evidence>
<dbReference type="InterPro" id="IPR019675">
    <property type="entry name" value="DUF2550"/>
</dbReference>
<feature type="transmembrane region" description="Helical" evidence="1">
    <location>
        <begin position="6"/>
        <end position="26"/>
    </location>
</feature>
<dbReference type="EMBL" id="BAABAZ010000005">
    <property type="protein sequence ID" value="GAA4284022.1"/>
    <property type="molecule type" value="Genomic_DNA"/>
</dbReference>